<name>A0A5J6DA70_9CAUD</name>
<keyword evidence="2" id="KW-1185">Reference proteome</keyword>
<accession>A0A5J6DA70</accession>
<sequence>MPIRSYQVPRREITDAAGEVLADVRGLAFYDLNLLVSLHFDSLDKLLSVWEHYQDVSKRKDPGAMMTDADFAAFLADICASAPAIMADVIALAADEVDERGMPSTAALESIRVWPMHAQCRALGHIYGLSVADFGGPVKLIGALIQQVRQAAPAMGMIQA</sequence>
<dbReference type="Pfam" id="PF23789">
    <property type="entry name" value="Pre_tape_measure"/>
    <property type="match status" value="1"/>
</dbReference>
<gene>
    <name evidence="1" type="ORF">pEpSNUABM08_22</name>
</gene>
<protein>
    <submittedName>
        <fullName evidence="1">Putative tail assembly chaperone</fullName>
    </submittedName>
</protein>
<reference evidence="1 2" key="1">
    <citation type="submission" date="2019-07" db="EMBL/GenBank/DDBJ databases">
        <title>Complete genome sequence of bacteriophage infecting Erwinia pyrifoliae.</title>
        <authorList>
            <person name="Kim S.G."/>
            <person name="Park S.C."/>
        </authorList>
    </citation>
    <scope>NUCLEOTIDE SEQUENCE [LARGE SCALE GENOMIC DNA]</scope>
</reference>
<dbReference type="InterPro" id="IPR057378">
    <property type="entry name" value="Pre_tape_measure"/>
</dbReference>
<evidence type="ECO:0000313" key="2">
    <source>
        <dbReference type="Proteomes" id="UP000325507"/>
    </source>
</evidence>
<proteinExistence type="predicted"/>
<evidence type="ECO:0000313" key="1">
    <source>
        <dbReference type="EMBL" id="QEQ94769.1"/>
    </source>
</evidence>
<organism evidence="1 2">
    <name type="scientific">Erwinia phage pEp_SNUABM_08</name>
    <dbReference type="NCBI Taxonomy" id="2593268"/>
    <lineage>
        <taxon>Viruses</taxon>
        <taxon>Duplodnaviria</taxon>
        <taxon>Heunggongvirae</taxon>
        <taxon>Uroviricota</taxon>
        <taxon>Caudoviricetes</taxon>
        <taxon>Casjensviridae</taxon>
        <taxon>Gwanakrovirus</taxon>
        <taxon>Gwanakrovirus SNUABM08</taxon>
    </lineage>
</organism>
<dbReference type="EMBL" id="MN184886">
    <property type="protein sequence ID" value="QEQ94769.1"/>
    <property type="molecule type" value="Genomic_DNA"/>
</dbReference>
<dbReference type="Proteomes" id="UP000325507">
    <property type="component" value="Segment"/>
</dbReference>